<evidence type="ECO:0000313" key="2">
    <source>
        <dbReference type="Proteomes" id="UP000694562"/>
    </source>
</evidence>
<organism evidence="1 2">
    <name type="scientific">Falco tinnunculus</name>
    <name type="common">Common kestrel</name>
    <dbReference type="NCBI Taxonomy" id="100819"/>
    <lineage>
        <taxon>Eukaryota</taxon>
        <taxon>Metazoa</taxon>
        <taxon>Chordata</taxon>
        <taxon>Craniata</taxon>
        <taxon>Vertebrata</taxon>
        <taxon>Euteleostomi</taxon>
        <taxon>Archelosauria</taxon>
        <taxon>Archosauria</taxon>
        <taxon>Dinosauria</taxon>
        <taxon>Saurischia</taxon>
        <taxon>Theropoda</taxon>
        <taxon>Coelurosauria</taxon>
        <taxon>Aves</taxon>
        <taxon>Neognathae</taxon>
        <taxon>Neoaves</taxon>
        <taxon>Telluraves</taxon>
        <taxon>Australaves</taxon>
        <taxon>Falconiformes</taxon>
        <taxon>Falconidae</taxon>
        <taxon>Falco</taxon>
    </lineage>
</organism>
<dbReference type="Gene3D" id="3.40.640.10">
    <property type="entry name" value="Type I PLP-dependent aspartate aminotransferase-like (Major domain)"/>
    <property type="match status" value="1"/>
</dbReference>
<dbReference type="Proteomes" id="UP000694562">
    <property type="component" value="Unplaced"/>
</dbReference>
<accession>A0A8C4U0U3</accession>
<dbReference type="Ensembl" id="ENSFTIT00000004209.1">
    <property type="protein sequence ID" value="ENSFTIP00000004025.1"/>
    <property type="gene ID" value="ENSFTIG00000002787.1"/>
</dbReference>
<dbReference type="SUPFAM" id="SSF53383">
    <property type="entry name" value="PLP-dependent transferases"/>
    <property type="match status" value="1"/>
</dbReference>
<name>A0A8C4U0U3_FALTI</name>
<reference evidence="1" key="2">
    <citation type="submission" date="2025-09" db="UniProtKB">
        <authorList>
            <consortium name="Ensembl"/>
        </authorList>
    </citation>
    <scope>IDENTIFICATION</scope>
</reference>
<reference evidence="1" key="1">
    <citation type="submission" date="2025-08" db="UniProtKB">
        <authorList>
            <consortium name="Ensembl"/>
        </authorList>
    </citation>
    <scope>IDENTIFICATION</scope>
</reference>
<sequence>STWTTMPPPRWPPRWPRPWGTPCARPGATPAAATRGARESLARMVGARPEDIVFMSGGTEVGVAAMSVQG</sequence>
<dbReference type="InterPro" id="IPR015421">
    <property type="entry name" value="PyrdxlP-dep_Trfase_major"/>
</dbReference>
<keyword evidence="2" id="KW-1185">Reference proteome</keyword>
<dbReference type="InterPro" id="IPR015424">
    <property type="entry name" value="PyrdxlP-dep_Trfase"/>
</dbReference>
<protein>
    <recommendedName>
        <fullName evidence="3">Cysteine desulfurase</fullName>
    </recommendedName>
</protein>
<dbReference type="Gene3D" id="1.10.260.50">
    <property type="match status" value="1"/>
</dbReference>
<evidence type="ECO:0008006" key="3">
    <source>
        <dbReference type="Google" id="ProtNLM"/>
    </source>
</evidence>
<proteinExistence type="predicted"/>
<dbReference type="AlphaFoldDB" id="A0A8C4U0U3"/>
<evidence type="ECO:0000313" key="1">
    <source>
        <dbReference type="Ensembl" id="ENSFTIP00000004025.1"/>
    </source>
</evidence>